<dbReference type="InterPro" id="IPR006311">
    <property type="entry name" value="TAT_signal"/>
</dbReference>
<evidence type="ECO:0000256" key="2">
    <source>
        <dbReference type="SAM" id="MobiDB-lite"/>
    </source>
</evidence>
<dbReference type="SUPFAM" id="SSF53474">
    <property type="entry name" value="alpha/beta-Hydrolases"/>
    <property type="match status" value="1"/>
</dbReference>
<dbReference type="OrthoDB" id="9785847at2"/>
<dbReference type="PANTHER" id="PTHR43798">
    <property type="entry name" value="MONOACYLGLYCEROL LIPASE"/>
    <property type="match status" value="1"/>
</dbReference>
<keyword evidence="1" id="KW-0378">Hydrolase</keyword>
<keyword evidence="5" id="KW-1185">Reference proteome</keyword>
<dbReference type="Gene3D" id="3.40.50.1820">
    <property type="entry name" value="alpha/beta hydrolase"/>
    <property type="match status" value="1"/>
</dbReference>
<organism evidence="4 5">
    <name type="scientific">Phenylobacterium parvum</name>
    <dbReference type="NCBI Taxonomy" id="2201350"/>
    <lineage>
        <taxon>Bacteria</taxon>
        <taxon>Pseudomonadati</taxon>
        <taxon>Pseudomonadota</taxon>
        <taxon>Alphaproteobacteria</taxon>
        <taxon>Caulobacterales</taxon>
        <taxon>Caulobacteraceae</taxon>
        <taxon>Phenylobacterium</taxon>
    </lineage>
</organism>
<reference evidence="5" key="1">
    <citation type="submission" date="2018-05" db="EMBL/GenBank/DDBJ databases">
        <title>Genome sequencing of Phenylobacterium sp. HYN0004.</title>
        <authorList>
            <person name="Yi H."/>
            <person name="Baek C."/>
        </authorList>
    </citation>
    <scope>NUCLEOTIDE SEQUENCE [LARGE SCALE GENOMIC DNA]</scope>
    <source>
        <strain evidence="5">HYN0004</strain>
    </source>
</reference>
<feature type="domain" description="AB hydrolase-1" evidence="3">
    <location>
        <begin position="81"/>
        <end position="314"/>
    </location>
</feature>
<dbReference type="PROSITE" id="PS51318">
    <property type="entry name" value="TAT"/>
    <property type="match status" value="1"/>
</dbReference>
<dbReference type="GO" id="GO:0016020">
    <property type="term" value="C:membrane"/>
    <property type="evidence" value="ECO:0007669"/>
    <property type="project" value="TreeGrafter"/>
</dbReference>
<dbReference type="Pfam" id="PF00561">
    <property type="entry name" value="Abhydrolase_1"/>
    <property type="match status" value="1"/>
</dbReference>
<proteinExistence type="predicted"/>
<evidence type="ECO:0000259" key="3">
    <source>
        <dbReference type="Pfam" id="PF00561"/>
    </source>
</evidence>
<dbReference type="Proteomes" id="UP000247763">
    <property type="component" value="Chromosome"/>
</dbReference>
<dbReference type="GO" id="GO:0016787">
    <property type="term" value="F:hydrolase activity"/>
    <property type="evidence" value="ECO:0007669"/>
    <property type="project" value="UniProtKB-KW"/>
</dbReference>
<gene>
    <name evidence="4" type="ORF">HYN04_06645</name>
</gene>
<name>A0A2Z3HW80_9CAUL</name>
<sequence>MGPAEHPNREVGSATGAGDMTTRREALLGLGAAASLSLAAGRTSAEAPTPGAGGLPYRPHSLRTPDGLNIAVQDWGDPSKPAILFIHGFMSSSICWMRQLSSSLGKDFRLVAYDWRGHGVSDKPNDPRFYAHGARWAQEIETVISGLKLGKPVIAGWSMAGEIMCDYLQARGDSHISGINFVDTGVLSFPTEGNDAEKRGGAAAALVSMDTFSSLQATEGFIRLCTATPLAPADLAAWVAVGNMTPWYVRKYMTSRPEPDPRTLLQRLKVPVLITHGGKDLVANIAGARRAATQIPDVRLRIYEEAGHASFWDAADAYNADLGAFAALAHQRPA</sequence>
<dbReference type="PANTHER" id="PTHR43798:SF31">
    <property type="entry name" value="AB HYDROLASE SUPERFAMILY PROTEIN YCLE"/>
    <property type="match status" value="1"/>
</dbReference>
<dbReference type="EMBL" id="CP029479">
    <property type="protein sequence ID" value="AWM77470.1"/>
    <property type="molecule type" value="Genomic_DNA"/>
</dbReference>
<dbReference type="KEGG" id="phb:HYN04_06645"/>
<protein>
    <recommendedName>
        <fullName evidence="3">AB hydrolase-1 domain-containing protein</fullName>
    </recommendedName>
</protein>
<evidence type="ECO:0000313" key="5">
    <source>
        <dbReference type="Proteomes" id="UP000247763"/>
    </source>
</evidence>
<dbReference type="InterPro" id="IPR050266">
    <property type="entry name" value="AB_hydrolase_sf"/>
</dbReference>
<accession>A0A2Z3HW80</accession>
<dbReference type="InterPro" id="IPR029058">
    <property type="entry name" value="AB_hydrolase_fold"/>
</dbReference>
<dbReference type="AlphaFoldDB" id="A0A2Z3HW80"/>
<feature type="region of interest" description="Disordered" evidence="2">
    <location>
        <begin position="1"/>
        <end position="20"/>
    </location>
</feature>
<dbReference type="InterPro" id="IPR000073">
    <property type="entry name" value="AB_hydrolase_1"/>
</dbReference>
<evidence type="ECO:0000256" key="1">
    <source>
        <dbReference type="ARBA" id="ARBA00022801"/>
    </source>
</evidence>
<evidence type="ECO:0000313" key="4">
    <source>
        <dbReference type="EMBL" id="AWM77470.1"/>
    </source>
</evidence>